<dbReference type="FunFam" id="3.40.50.970:FF:000001">
    <property type="entry name" value="Pyruvate dehydrogenase E1 beta subunit"/>
    <property type="match status" value="1"/>
</dbReference>
<dbReference type="EC" id="2.3.1.61" evidence="2"/>
<comment type="cofactor">
    <cofactor evidence="1">
        <name>thiamine diphosphate</name>
        <dbReference type="ChEBI" id="CHEBI:58937"/>
    </cofactor>
</comment>
<dbReference type="InterPro" id="IPR033248">
    <property type="entry name" value="Transketolase_C"/>
</dbReference>
<reference evidence="8 9" key="1">
    <citation type="submission" date="2019-10" db="EMBL/GenBank/DDBJ databases">
        <title>Whole genome shotgun sequence of Acrocarpospora pleiomorpha NBRC 16267.</title>
        <authorList>
            <person name="Ichikawa N."/>
            <person name="Kimura A."/>
            <person name="Kitahashi Y."/>
            <person name="Komaki H."/>
            <person name="Oguchi A."/>
        </authorList>
    </citation>
    <scope>NUCLEOTIDE SEQUENCE [LARGE SCALE GENOMIC DNA]</scope>
    <source>
        <strain evidence="8 9">NBRC 16267</strain>
    </source>
</reference>
<keyword evidence="5" id="KW-0786">Thiamine pyrophosphate</keyword>
<dbReference type="FunFam" id="3.40.50.920:FF:000001">
    <property type="entry name" value="Pyruvate dehydrogenase E1 beta subunit"/>
    <property type="match status" value="1"/>
</dbReference>
<dbReference type="SMART" id="SM00861">
    <property type="entry name" value="Transket_pyr"/>
    <property type="match status" value="1"/>
</dbReference>
<evidence type="ECO:0000256" key="3">
    <source>
        <dbReference type="ARBA" id="ARBA00022532"/>
    </source>
</evidence>
<dbReference type="SUPFAM" id="SSF52922">
    <property type="entry name" value="TK C-terminal domain-like"/>
    <property type="match status" value="1"/>
</dbReference>
<dbReference type="GO" id="GO:0004149">
    <property type="term" value="F:dihydrolipoyllysine-residue succinyltransferase activity"/>
    <property type="evidence" value="ECO:0007669"/>
    <property type="project" value="UniProtKB-EC"/>
</dbReference>
<dbReference type="NCBIfam" id="NF006667">
    <property type="entry name" value="PRK09212.1"/>
    <property type="match status" value="1"/>
</dbReference>
<dbReference type="Pfam" id="PF00676">
    <property type="entry name" value="E1_dh"/>
    <property type="match status" value="1"/>
</dbReference>
<evidence type="ECO:0000313" key="8">
    <source>
        <dbReference type="EMBL" id="GES24044.1"/>
    </source>
</evidence>
<dbReference type="AlphaFoldDB" id="A0A5M3XS26"/>
<evidence type="ECO:0000256" key="2">
    <source>
        <dbReference type="ARBA" id="ARBA00012945"/>
    </source>
</evidence>
<dbReference type="Gene3D" id="3.40.50.920">
    <property type="match status" value="1"/>
</dbReference>
<dbReference type="PANTHER" id="PTHR43257">
    <property type="entry name" value="PYRUVATE DEHYDROGENASE E1 COMPONENT BETA SUBUNIT"/>
    <property type="match status" value="1"/>
</dbReference>
<dbReference type="InterPro" id="IPR029061">
    <property type="entry name" value="THDP-binding"/>
</dbReference>
<dbReference type="CDD" id="cd07036">
    <property type="entry name" value="TPP_PYR_E1-PDHc-beta_like"/>
    <property type="match status" value="1"/>
</dbReference>
<dbReference type="InterPro" id="IPR009014">
    <property type="entry name" value="Transketo_C/PFOR_II"/>
</dbReference>
<organism evidence="8 9">
    <name type="scientific">Acrocarpospora pleiomorpha</name>
    <dbReference type="NCBI Taxonomy" id="90975"/>
    <lineage>
        <taxon>Bacteria</taxon>
        <taxon>Bacillati</taxon>
        <taxon>Actinomycetota</taxon>
        <taxon>Actinomycetes</taxon>
        <taxon>Streptosporangiales</taxon>
        <taxon>Streptosporangiaceae</taxon>
        <taxon>Acrocarpospora</taxon>
    </lineage>
</organism>
<evidence type="ECO:0000256" key="1">
    <source>
        <dbReference type="ARBA" id="ARBA00001964"/>
    </source>
</evidence>
<dbReference type="SUPFAM" id="SSF52518">
    <property type="entry name" value="Thiamin diphosphate-binding fold (THDP-binding)"/>
    <property type="match status" value="2"/>
</dbReference>
<protein>
    <recommendedName>
        <fullName evidence="2">dihydrolipoyllysine-residue succinyltransferase</fullName>
        <ecNumber evidence="2">2.3.1.61</ecNumber>
    </recommendedName>
</protein>
<dbReference type="Proteomes" id="UP000377595">
    <property type="component" value="Unassembled WGS sequence"/>
</dbReference>
<keyword evidence="3" id="KW-0816">Tricarboxylic acid cycle</keyword>
<keyword evidence="9" id="KW-1185">Reference proteome</keyword>
<dbReference type="GO" id="GO:0006099">
    <property type="term" value="P:tricarboxylic acid cycle"/>
    <property type="evidence" value="ECO:0007669"/>
    <property type="project" value="UniProtKB-KW"/>
</dbReference>
<accession>A0A5M3XS26</accession>
<gene>
    <name evidence="8" type="primary">bkdA_2</name>
    <name evidence="8" type="ORF">Aple_069430</name>
</gene>
<dbReference type="PANTHER" id="PTHR43257:SF2">
    <property type="entry name" value="PYRUVATE DEHYDROGENASE E1 COMPONENT SUBUNIT BETA"/>
    <property type="match status" value="1"/>
</dbReference>
<evidence type="ECO:0000256" key="5">
    <source>
        <dbReference type="ARBA" id="ARBA00023052"/>
    </source>
</evidence>
<comment type="catalytic activity">
    <reaction evidence="6">
        <text>N(6)-[(R)-lipoyl]-L-lysyl-[protein] + 2-oxoglutarate + H(+) = N(6)-[(R)-S(8)-succinyldihydrolipoyl]-L-lysyl-[protein] + CO2</text>
        <dbReference type="Rhea" id="RHEA:12188"/>
        <dbReference type="Rhea" id="RHEA-COMP:10474"/>
        <dbReference type="Rhea" id="RHEA-COMP:20092"/>
        <dbReference type="ChEBI" id="CHEBI:15378"/>
        <dbReference type="ChEBI" id="CHEBI:16526"/>
        <dbReference type="ChEBI" id="CHEBI:16810"/>
        <dbReference type="ChEBI" id="CHEBI:83099"/>
        <dbReference type="ChEBI" id="CHEBI:83120"/>
        <dbReference type="EC" id="1.2.4.2"/>
    </reaction>
</comment>
<name>A0A5M3XS26_9ACTN</name>
<dbReference type="Gene3D" id="3.40.50.970">
    <property type="match status" value="2"/>
</dbReference>
<dbReference type="InterPro" id="IPR005475">
    <property type="entry name" value="Transketolase-like_Pyr-bd"/>
</dbReference>
<dbReference type="CDD" id="cd02000">
    <property type="entry name" value="TPP_E1_PDC_ADC_BCADC"/>
    <property type="match status" value="1"/>
</dbReference>
<dbReference type="GO" id="GO:0000287">
    <property type="term" value="F:magnesium ion binding"/>
    <property type="evidence" value="ECO:0007669"/>
    <property type="project" value="UniProtKB-ARBA"/>
</dbReference>
<evidence type="ECO:0000313" key="9">
    <source>
        <dbReference type="Proteomes" id="UP000377595"/>
    </source>
</evidence>
<evidence type="ECO:0000256" key="4">
    <source>
        <dbReference type="ARBA" id="ARBA00023002"/>
    </source>
</evidence>
<evidence type="ECO:0000256" key="6">
    <source>
        <dbReference type="ARBA" id="ARBA00051911"/>
    </source>
</evidence>
<dbReference type="InterPro" id="IPR001017">
    <property type="entry name" value="DH_E1"/>
</dbReference>
<dbReference type="Pfam" id="PF02779">
    <property type="entry name" value="Transket_pyr"/>
    <property type="match status" value="1"/>
</dbReference>
<dbReference type="Pfam" id="PF02780">
    <property type="entry name" value="Transketolase_C"/>
    <property type="match status" value="1"/>
</dbReference>
<comment type="caution">
    <text evidence="8">The sequence shown here is derived from an EMBL/GenBank/DDBJ whole genome shotgun (WGS) entry which is preliminary data.</text>
</comment>
<evidence type="ECO:0000259" key="7">
    <source>
        <dbReference type="SMART" id="SM00861"/>
    </source>
</evidence>
<sequence>MVRVELYRRMARIRRFEERTAQLYRDGEIPGFVHVSIGQEAVAVGACSVLTGSDIITSTHRGHGHVLAKGGDMGRMFAELLGRADGSCRGRGGSMHIADLDAGVFGANGIVGAGLPIATGAAMAMRLRGTSDVAVAFFGDGAVSQGAFHEAVNLAAVKDLPIVFLCENNHFAEFSDATVIRELPLAERARGYGIAYAHADGNDVEAVARVMAGQVARVRSGAGPVLVEAETYRARGHYEGDQQRYRTPEDLAAREGNDPLAILAARIRADGDGDLLAKIADEVGREVEAAIAFARAAPEPGAETLQEYVYSPVGHRPPLPVPADVQATPAIKTSRAIRAALEDELATDPSVFLAGIDVAAGGNVFGLTRGLHERFPGRLIDTPISETAIMGLGVGAAMSGLRPVVELMYIDFIGVCLDQLMNQAAKMRFMTGGAVQVPLTVRTQFGAGRSSGSQHSQSLEVLLAAIPGLKVVMPSTPADAYGLLRAAVRDPNPVIVIENRLLYEVSGDAPDRSESLELGRAHVVREGSDVTVVSYSRMAQVCLAAARDLAGRGIECEVVDLRTIAPLDYQTIIASLAKTSRLLIAHEAITDFGVGAEISAHVGEHAFELLDAPITRVGAARMPPPYAPNLERLWLPDQAAVVRAVEQLVAY</sequence>
<keyword evidence="4" id="KW-0560">Oxidoreductase</keyword>
<feature type="domain" description="Transketolase-like pyrimidine-binding" evidence="7">
    <location>
        <begin position="331"/>
        <end position="505"/>
    </location>
</feature>
<proteinExistence type="predicted"/>
<dbReference type="EMBL" id="BLAF01000047">
    <property type="protein sequence ID" value="GES24044.1"/>
    <property type="molecule type" value="Genomic_DNA"/>
</dbReference>
<dbReference type="GO" id="GO:0004591">
    <property type="term" value="F:oxoglutarate dehydrogenase (succinyl-transferring) activity"/>
    <property type="evidence" value="ECO:0007669"/>
    <property type="project" value="UniProtKB-EC"/>
</dbReference>